<organism evidence="1">
    <name type="scientific">Salmonella enterica I</name>
    <dbReference type="NCBI Taxonomy" id="59201"/>
    <lineage>
        <taxon>Bacteria</taxon>
        <taxon>Pseudomonadati</taxon>
        <taxon>Pseudomonadota</taxon>
        <taxon>Gammaproteobacteria</taxon>
        <taxon>Enterobacterales</taxon>
        <taxon>Enterobacteriaceae</taxon>
        <taxon>Salmonella</taxon>
    </lineage>
</organism>
<evidence type="ECO:0000313" key="2">
    <source>
        <dbReference type="EMBL" id="HAC8333956.1"/>
    </source>
</evidence>
<reference evidence="1" key="2">
    <citation type="submission" date="2018-07" db="EMBL/GenBank/DDBJ databases">
        <authorList>
            <consortium name="GenomeTrakr network: Whole genome sequencing for foodborne pathogen traceback"/>
        </authorList>
    </citation>
    <scope>NUCLEOTIDE SEQUENCE</scope>
    <source>
        <strain evidence="1">CFSAN031443</strain>
    </source>
</reference>
<dbReference type="AlphaFoldDB" id="A0A3T6NKE2"/>
<proteinExistence type="predicted"/>
<evidence type="ECO:0008006" key="3">
    <source>
        <dbReference type="Google" id="ProtNLM"/>
    </source>
</evidence>
<accession>A0A3T6NKE2</accession>
<gene>
    <name evidence="1" type="ORF">AXN14_16200</name>
    <name evidence="2" type="ORF">G0H73_14325</name>
</gene>
<dbReference type="RefSeq" id="WP_001749406.1">
    <property type="nucleotide sequence ID" value="NZ_CP087527.1"/>
</dbReference>
<evidence type="ECO:0000313" key="1">
    <source>
        <dbReference type="EMBL" id="EBQ0117399.1"/>
    </source>
</evidence>
<dbReference type="Gene3D" id="1.10.238.160">
    <property type="match status" value="1"/>
</dbReference>
<protein>
    <recommendedName>
        <fullName evidence="3">AlpA family phage regulatory protein</fullName>
    </recommendedName>
</protein>
<reference evidence="2" key="3">
    <citation type="submission" date="2018-12" db="EMBL/GenBank/DDBJ databases">
        <authorList>
            <consortium name="NCBI Pathogen Detection Project"/>
        </authorList>
    </citation>
    <scope>NUCLEOTIDE SEQUENCE</scope>
    <source>
        <strain evidence="2">14ARS_STU0125</strain>
    </source>
</reference>
<comment type="caution">
    <text evidence="1">The sequence shown here is derived from an EMBL/GenBank/DDBJ whole genome shotgun (WGS) entry which is preliminary data.</text>
</comment>
<sequence length="67" mass="7851">MRELRDDSLVDLKFMMEDSGMGKTFIYSEIKKGRLPVPHKIGSASRWVYADYQNWKRSHFSPLQNAS</sequence>
<name>A0A3T6NKE2_SALET</name>
<reference evidence="2" key="1">
    <citation type="journal article" date="2018" name="Genome Biol.">
        <title>SKESA: strategic k-mer extension for scrupulous assemblies.</title>
        <authorList>
            <person name="Souvorov A."/>
            <person name="Agarwala R."/>
            <person name="Lipman D.J."/>
        </authorList>
    </citation>
    <scope>NUCLEOTIDE SEQUENCE</scope>
    <source>
        <strain evidence="2">14ARS_STU0125</strain>
    </source>
</reference>
<dbReference type="EMBL" id="AAGNPF010000009">
    <property type="protein sequence ID" value="EBQ0117399.1"/>
    <property type="molecule type" value="Genomic_DNA"/>
</dbReference>
<dbReference type="EMBL" id="DAAMVH010000007">
    <property type="protein sequence ID" value="HAC8333956.1"/>
    <property type="molecule type" value="Genomic_DNA"/>
</dbReference>